<dbReference type="EMBL" id="JBAKIA010000007">
    <property type="protein sequence ID" value="MEJ8474959.1"/>
    <property type="molecule type" value="Genomic_DNA"/>
</dbReference>
<gene>
    <name evidence="2" type="ORF">V6575_12750</name>
</gene>
<evidence type="ECO:0000313" key="3">
    <source>
        <dbReference type="Proteomes" id="UP001385499"/>
    </source>
</evidence>
<dbReference type="Pfam" id="PF13302">
    <property type="entry name" value="Acetyltransf_3"/>
    <property type="match status" value="1"/>
</dbReference>
<evidence type="ECO:0000313" key="2">
    <source>
        <dbReference type="EMBL" id="MEJ8474959.1"/>
    </source>
</evidence>
<proteinExistence type="predicted"/>
<dbReference type="PANTHER" id="PTHR43792">
    <property type="entry name" value="GNAT FAMILY, PUTATIVE (AFU_ORTHOLOGUE AFUA_3G00765)-RELATED-RELATED"/>
    <property type="match status" value="1"/>
</dbReference>
<dbReference type="InterPro" id="IPR016181">
    <property type="entry name" value="Acyl_CoA_acyltransferase"/>
</dbReference>
<dbReference type="Proteomes" id="UP001385499">
    <property type="component" value="Unassembled WGS sequence"/>
</dbReference>
<dbReference type="RefSeq" id="WP_340274783.1">
    <property type="nucleotide sequence ID" value="NZ_JBAKIA010000007.1"/>
</dbReference>
<evidence type="ECO:0000259" key="1">
    <source>
        <dbReference type="PROSITE" id="PS51186"/>
    </source>
</evidence>
<reference evidence="2 3" key="1">
    <citation type="submission" date="2024-02" db="EMBL/GenBank/DDBJ databases">
        <title>Roseibium algae sp. nov., isolated from marine alga (Grateloupia sp.), showing potential in myo-inositol conversion.</title>
        <authorList>
            <person name="Wang Y."/>
        </authorList>
    </citation>
    <scope>NUCLEOTIDE SEQUENCE [LARGE SCALE GENOMIC DNA]</scope>
    <source>
        <strain evidence="2 3">H3510</strain>
    </source>
</reference>
<name>A0ABU8TLD9_9HYPH</name>
<organism evidence="2 3">
    <name type="scientific">Roseibium algae</name>
    <dbReference type="NCBI Taxonomy" id="3123038"/>
    <lineage>
        <taxon>Bacteria</taxon>
        <taxon>Pseudomonadati</taxon>
        <taxon>Pseudomonadota</taxon>
        <taxon>Alphaproteobacteria</taxon>
        <taxon>Hyphomicrobiales</taxon>
        <taxon>Stappiaceae</taxon>
        <taxon>Roseibium</taxon>
    </lineage>
</organism>
<comment type="caution">
    <text evidence="2">The sequence shown here is derived from an EMBL/GenBank/DDBJ whole genome shotgun (WGS) entry which is preliminary data.</text>
</comment>
<dbReference type="InterPro" id="IPR000182">
    <property type="entry name" value="GNAT_dom"/>
</dbReference>
<feature type="domain" description="N-acetyltransferase" evidence="1">
    <location>
        <begin position="22"/>
        <end position="184"/>
    </location>
</feature>
<dbReference type="PROSITE" id="PS51186">
    <property type="entry name" value="GNAT"/>
    <property type="match status" value="1"/>
</dbReference>
<accession>A0ABU8TLD9</accession>
<dbReference type="PANTHER" id="PTHR43792:SF1">
    <property type="entry name" value="N-ACETYLTRANSFERASE DOMAIN-CONTAINING PROTEIN"/>
    <property type="match status" value="1"/>
</dbReference>
<keyword evidence="3" id="KW-1185">Reference proteome</keyword>
<dbReference type="InterPro" id="IPR051531">
    <property type="entry name" value="N-acetyltransferase"/>
</dbReference>
<protein>
    <submittedName>
        <fullName evidence="2">GNAT family N-acetyltransferase</fullName>
    </submittedName>
</protein>
<dbReference type="Gene3D" id="3.40.630.30">
    <property type="match status" value="1"/>
</dbReference>
<sequence>MDYRRQDTVGRMIKVPDNTERLAFREACLDDAAFYLKLMNEPGYLAYIGNKDITDVGKAAAYIEINQLQSYRVNGFGSYVAQRKSDGQLLGFSGIYRRDGFDVPDIGYAFLSGYHGKGYAREAATSTLAHAEHNLGFKELCAIVSPDNDRSIKLLKAIGFSWSHSRTYPATNDPIEVFSWKALGYSG</sequence>
<dbReference type="SUPFAM" id="SSF55729">
    <property type="entry name" value="Acyl-CoA N-acyltransferases (Nat)"/>
    <property type="match status" value="1"/>
</dbReference>